<proteinExistence type="predicted"/>
<dbReference type="EMBL" id="UXUI01010284">
    <property type="protein sequence ID" value="VDD95013.1"/>
    <property type="molecule type" value="Genomic_DNA"/>
</dbReference>
<feature type="repeat" description="HEAT" evidence="2">
    <location>
        <begin position="62"/>
        <end position="96"/>
    </location>
</feature>
<dbReference type="Gene3D" id="1.25.10.10">
    <property type="entry name" value="Leucine-rich Repeat Variant"/>
    <property type="match status" value="1"/>
</dbReference>
<dbReference type="InterPro" id="IPR039918">
    <property type="entry name" value="PPP4R4"/>
</dbReference>
<evidence type="ECO:0000256" key="1">
    <source>
        <dbReference type="ARBA" id="ARBA00022737"/>
    </source>
</evidence>
<dbReference type="InterPro" id="IPR021133">
    <property type="entry name" value="HEAT_type_2"/>
</dbReference>
<dbReference type="GO" id="GO:0019888">
    <property type="term" value="F:protein phosphatase regulator activity"/>
    <property type="evidence" value="ECO:0007669"/>
    <property type="project" value="TreeGrafter"/>
</dbReference>
<evidence type="ECO:0000313" key="4">
    <source>
        <dbReference type="Proteomes" id="UP000274131"/>
    </source>
</evidence>
<sequence length="151" mass="16734">MRYGVMKQKKKTQPTQDSSVTHFNVSSSVLEWKVAVMVMVIMVVLVYRGQQENFVLVVRKELAPCAQMLAKDSNPNVRSSVAQRLGVIAQSLNNANDCATLLLPCLIELCKDDDLGVREAILNTIAVCLPHFSKGIYILEFISICHSANIP</sequence>
<dbReference type="PROSITE" id="PS50077">
    <property type="entry name" value="HEAT_REPEAT"/>
    <property type="match status" value="1"/>
</dbReference>
<dbReference type="AlphaFoldDB" id="A0A0N4VHW8"/>
<keyword evidence="4" id="KW-1185">Reference proteome</keyword>
<dbReference type="InterPro" id="IPR011989">
    <property type="entry name" value="ARM-like"/>
</dbReference>
<dbReference type="Proteomes" id="UP000274131">
    <property type="component" value="Unassembled WGS sequence"/>
</dbReference>
<name>A0A0N4VHW8_ENTVE</name>
<gene>
    <name evidence="3" type="ORF">EVEC_LOCUS9764</name>
</gene>
<reference evidence="5" key="1">
    <citation type="submission" date="2017-02" db="UniProtKB">
        <authorList>
            <consortium name="WormBaseParasite"/>
        </authorList>
    </citation>
    <scope>IDENTIFICATION</scope>
</reference>
<keyword evidence="1" id="KW-0677">Repeat</keyword>
<dbReference type="GO" id="GO:0008287">
    <property type="term" value="C:protein serine/threonine phosphatase complex"/>
    <property type="evidence" value="ECO:0007669"/>
    <property type="project" value="TreeGrafter"/>
</dbReference>
<protein>
    <submittedName>
        <fullName evidence="5">HEAT repeat protein</fullName>
    </submittedName>
</protein>
<reference evidence="3 4" key="2">
    <citation type="submission" date="2018-10" db="EMBL/GenBank/DDBJ databases">
        <authorList>
            <consortium name="Pathogen Informatics"/>
        </authorList>
    </citation>
    <scope>NUCLEOTIDE SEQUENCE [LARGE SCALE GENOMIC DNA]</scope>
</reference>
<dbReference type="WBParaSite" id="EVEC_0001041901-mRNA-1">
    <property type="protein sequence ID" value="EVEC_0001041901-mRNA-1"/>
    <property type="gene ID" value="EVEC_0001041901"/>
</dbReference>
<dbReference type="STRING" id="51028.A0A0N4VHW8"/>
<organism evidence="5">
    <name type="scientific">Enterobius vermicularis</name>
    <name type="common">Human pinworm</name>
    <dbReference type="NCBI Taxonomy" id="51028"/>
    <lineage>
        <taxon>Eukaryota</taxon>
        <taxon>Metazoa</taxon>
        <taxon>Ecdysozoa</taxon>
        <taxon>Nematoda</taxon>
        <taxon>Chromadorea</taxon>
        <taxon>Rhabditida</taxon>
        <taxon>Spirurina</taxon>
        <taxon>Oxyuridomorpha</taxon>
        <taxon>Oxyuroidea</taxon>
        <taxon>Oxyuridae</taxon>
        <taxon>Enterobius</taxon>
    </lineage>
</organism>
<dbReference type="Pfam" id="PF02985">
    <property type="entry name" value="HEAT"/>
    <property type="match status" value="2"/>
</dbReference>
<dbReference type="PANTHER" id="PTHR21467:SF0">
    <property type="entry name" value="SERINE_THREONINE-PROTEIN PHOSPHATASE 4 REGULATORY SUBUNIT 4"/>
    <property type="match status" value="1"/>
</dbReference>
<dbReference type="GO" id="GO:0005829">
    <property type="term" value="C:cytosol"/>
    <property type="evidence" value="ECO:0007669"/>
    <property type="project" value="TreeGrafter"/>
</dbReference>
<dbReference type="InterPro" id="IPR000357">
    <property type="entry name" value="HEAT"/>
</dbReference>
<dbReference type="PANTHER" id="PTHR21467">
    <property type="entry name" value="PROTEIN PHOSPHATASE 4 REGULATORY SUBUNIT 4 PPP4R4"/>
    <property type="match status" value="1"/>
</dbReference>
<accession>A0A0N4VHW8</accession>
<dbReference type="OrthoDB" id="340346at2759"/>
<evidence type="ECO:0000313" key="5">
    <source>
        <dbReference type="WBParaSite" id="EVEC_0001041901-mRNA-1"/>
    </source>
</evidence>
<evidence type="ECO:0000256" key="2">
    <source>
        <dbReference type="PROSITE-ProRule" id="PRU00103"/>
    </source>
</evidence>
<dbReference type="InterPro" id="IPR016024">
    <property type="entry name" value="ARM-type_fold"/>
</dbReference>
<evidence type="ECO:0000313" key="3">
    <source>
        <dbReference type="EMBL" id="VDD95013.1"/>
    </source>
</evidence>
<dbReference type="SUPFAM" id="SSF48371">
    <property type="entry name" value="ARM repeat"/>
    <property type="match status" value="1"/>
</dbReference>